<dbReference type="EMBL" id="BRXU01000043">
    <property type="protein sequence ID" value="GLC61228.1"/>
    <property type="molecule type" value="Genomic_DNA"/>
</dbReference>
<comment type="caution">
    <text evidence="2">The sequence shown here is derived from an EMBL/GenBank/DDBJ whole genome shotgun (WGS) entry which is preliminary data.</text>
</comment>
<evidence type="ECO:0000313" key="3">
    <source>
        <dbReference type="Proteomes" id="UP001165080"/>
    </source>
</evidence>
<reference evidence="2 3" key="1">
    <citation type="journal article" date="2023" name="Commun. Biol.">
        <title>Reorganization of the ancestral sex-determining regions during the evolution of trioecy in Pleodorina starrii.</title>
        <authorList>
            <person name="Takahashi K."/>
            <person name="Suzuki S."/>
            <person name="Kawai-Toyooka H."/>
            <person name="Yamamoto K."/>
            <person name="Hamaji T."/>
            <person name="Ootsuki R."/>
            <person name="Yamaguchi H."/>
            <person name="Kawachi M."/>
            <person name="Higashiyama T."/>
            <person name="Nozaki H."/>
        </authorList>
    </citation>
    <scope>NUCLEOTIDE SEQUENCE [LARGE SCALE GENOMIC DNA]</scope>
    <source>
        <strain evidence="2 3">NIES-4479</strain>
    </source>
</reference>
<feature type="region of interest" description="Disordered" evidence="1">
    <location>
        <begin position="104"/>
        <end position="131"/>
    </location>
</feature>
<gene>
    <name evidence="2" type="primary">PLESTB002791</name>
    <name evidence="2" type="ORF">PLESTB_001733300</name>
</gene>
<dbReference type="Proteomes" id="UP001165080">
    <property type="component" value="Unassembled WGS sequence"/>
</dbReference>
<sequence>MSLRVRLSRTSSLKLVTSSSSSKAFKSLPNGEGTLAEMCATIQADPDIAPLLDMRPYAILRTVPRWRNMVRASMPKLPGVTNTGVKRNGLSVYRYSPQDAVVDVPAAGKGRTPKRGQPGLPFLGKKSRNAN</sequence>
<accession>A0A9W6F9G2</accession>
<protein>
    <submittedName>
        <fullName evidence="2">Uncharacterized protein</fullName>
    </submittedName>
</protein>
<name>A0A9W6F9G2_9CHLO</name>
<organism evidence="2 3">
    <name type="scientific">Pleodorina starrii</name>
    <dbReference type="NCBI Taxonomy" id="330485"/>
    <lineage>
        <taxon>Eukaryota</taxon>
        <taxon>Viridiplantae</taxon>
        <taxon>Chlorophyta</taxon>
        <taxon>core chlorophytes</taxon>
        <taxon>Chlorophyceae</taxon>
        <taxon>CS clade</taxon>
        <taxon>Chlamydomonadales</taxon>
        <taxon>Volvocaceae</taxon>
        <taxon>Pleodorina</taxon>
    </lineage>
</organism>
<proteinExistence type="predicted"/>
<dbReference type="AlphaFoldDB" id="A0A9W6F9G2"/>
<evidence type="ECO:0000256" key="1">
    <source>
        <dbReference type="SAM" id="MobiDB-lite"/>
    </source>
</evidence>
<evidence type="ECO:0000313" key="2">
    <source>
        <dbReference type="EMBL" id="GLC61228.1"/>
    </source>
</evidence>
<keyword evidence="3" id="KW-1185">Reference proteome</keyword>